<organism evidence="2 3">
    <name type="scientific">Prunus yedoensis var. nudiflora</name>
    <dbReference type="NCBI Taxonomy" id="2094558"/>
    <lineage>
        <taxon>Eukaryota</taxon>
        <taxon>Viridiplantae</taxon>
        <taxon>Streptophyta</taxon>
        <taxon>Embryophyta</taxon>
        <taxon>Tracheophyta</taxon>
        <taxon>Spermatophyta</taxon>
        <taxon>Magnoliopsida</taxon>
        <taxon>eudicotyledons</taxon>
        <taxon>Gunneridae</taxon>
        <taxon>Pentapetalae</taxon>
        <taxon>rosids</taxon>
        <taxon>fabids</taxon>
        <taxon>Rosales</taxon>
        <taxon>Rosaceae</taxon>
        <taxon>Amygdaloideae</taxon>
        <taxon>Amygdaleae</taxon>
        <taxon>Prunus</taxon>
    </lineage>
</organism>
<feature type="region of interest" description="Disordered" evidence="1">
    <location>
        <begin position="1"/>
        <end position="59"/>
    </location>
</feature>
<sequence length="59" mass="6835">MIQTERRKAGSTNPRRRWEEAERVDNAEEERVRTPNNPVFGTRYNDLQGRSFNGGSNIA</sequence>
<feature type="compositionally biased region" description="Polar residues" evidence="1">
    <location>
        <begin position="48"/>
        <end position="59"/>
    </location>
</feature>
<accession>A0A314ZG06</accession>
<reference evidence="2 3" key="1">
    <citation type="submission" date="2018-02" db="EMBL/GenBank/DDBJ databases">
        <title>Draft genome of wild Prunus yedoensis var. nudiflora.</title>
        <authorList>
            <person name="Baek S."/>
            <person name="Kim J.-H."/>
            <person name="Choi K."/>
            <person name="Kim G.-B."/>
            <person name="Cho A."/>
            <person name="Jang H."/>
            <person name="Shin C.-H."/>
            <person name="Yu H.-J."/>
            <person name="Mun J.-H."/>
        </authorList>
    </citation>
    <scope>NUCLEOTIDE SEQUENCE [LARGE SCALE GENOMIC DNA]</scope>
    <source>
        <strain evidence="3">cv. Jeju island</strain>
        <tissue evidence="2">Leaf</tissue>
    </source>
</reference>
<gene>
    <name evidence="2" type="ORF">Pyn_13602</name>
</gene>
<dbReference type="Proteomes" id="UP000250321">
    <property type="component" value="Unassembled WGS sequence"/>
</dbReference>
<keyword evidence="3" id="KW-1185">Reference proteome</keyword>
<comment type="caution">
    <text evidence="2">The sequence shown here is derived from an EMBL/GenBank/DDBJ whole genome shotgun (WGS) entry which is preliminary data.</text>
</comment>
<dbReference type="AlphaFoldDB" id="A0A314ZG06"/>
<evidence type="ECO:0000313" key="2">
    <source>
        <dbReference type="EMBL" id="PQQ18259.1"/>
    </source>
</evidence>
<proteinExistence type="predicted"/>
<name>A0A314ZG06_PRUYE</name>
<dbReference type="EMBL" id="PJQY01000115">
    <property type="protein sequence ID" value="PQQ18259.1"/>
    <property type="molecule type" value="Genomic_DNA"/>
</dbReference>
<evidence type="ECO:0000256" key="1">
    <source>
        <dbReference type="SAM" id="MobiDB-lite"/>
    </source>
</evidence>
<protein>
    <submittedName>
        <fullName evidence="2">Uncharacterized protein</fullName>
    </submittedName>
</protein>
<evidence type="ECO:0000313" key="3">
    <source>
        <dbReference type="Proteomes" id="UP000250321"/>
    </source>
</evidence>
<feature type="compositionally biased region" description="Basic and acidic residues" evidence="1">
    <location>
        <begin position="16"/>
        <end position="33"/>
    </location>
</feature>